<sequence length="82" mass="8819">MQCTFLLALVISCLTLSVAAAPIGVADLTTTPENLARSPLPEPVEIARTPEPEPGCKITYNPHSKLAIPTQHHTRFPPPSLH</sequence>
<reference evidence="3" key="1">
    <citation type="submission" date="2023-03" db="EMBL/GenBank/DDBJ databases">
        <title>Massive genome expansion in bonnet fungi (Mycena s.s.) driven by repeated elements and novel gene families across ecological guilds.</title>
        <authorList>
            <consortium name="Lawrence Berkeley National Laboratory"/>
            <person name="Harder C.B."/>
            <person name="Miyauchi S."/>
            <person name="Viragh M."/>
            <person name="Kuo A."/>
            <person name="Thoen E."/>
            <person name="Andreopoulos B."/>
            <person name="Lu D."/>
            <person name="Skrede I."/>
            <person name="Drula E."/>
            <person name="Henrissat B."/>
            <person name="Morin E."/>
            <person name="Kohler A."/>
            <person name="Barry K."/>
            <person name="LaButti K."/>
            <person name="Morin E."/>
            <person name="Salamov A."/>
            <person name="Lipzen A."/>
            <person name="Mereny Z."/>
            <person name="Hegedus B."/>
            <person name="Baldrian P."/>
            <person name="Stursova M."/>
            <person name="Weitz H."/>
            <person name="Taylor A."/>
            <person name="Grigoriev I.V."/>
            <person name="Nagy L.G."/>
            <person name="Martin F."/>
            <person name="Kauserud H."/>
        </authorList>
    </citation>
    <scope>NUCLEOTIDE SEQUENCE</scope>
    <source>
        <strain evidence="3">CBHHK182m</strain>
    </source>
</reference>
<comment type="caution">
    <text evidence="3">The sequence shown here is derived from an EMBL/GenBank/DDBJ whole genome shotgun (WGS) entry which is preliminary data.</text>
</comment>
<proteinExistence type="predicted"/>
<keyword evidence="2" id="KW-0732">Signal</keyword>
<dbReference type="EMBL" id="JARKIB010000031">
    <property type="protein sequence ID" value="KAJ7762919.1"/>
    <property type="molecule type" value="Genomic_DNA"/>
</dbReference>
<organism evidence="3 4">
    <name type="scientific">Mycena metata</name>
    <dbReference type="NCBI Taxonomy" id="1033252"/>
    <lineage>
        <taxon>Eukaryota</taxon>
        <taxon>Fungi</taxon>
        <taxon>Dikarya</taxon>
        <taxon>Basidiomycota</taxon>
        <taxon>Agaricomycotina</taxon>
        <taxon>Agaricomycetes</taxon>
        <taxon>Agaricomycetidae</taxon>
        <taxon>Agaricales</taxon>
        <taxon>Marasmiineae</taxon>
        <taxon>Mycenaceae</taxon>
        <taxon>Mycena</taxon>
    </lineage>
</organism>
<accession>A0AAD7NJI7</accession>
<dbReference type="AlphaFoldDB" id="A0AAD7NJI7"/>
<dbReference type="Proteomes" id="UP001215598">
    <property type="component" value="Unassembled WGS sequence"/>
</dbReference>
<gene>
    <name evidence="3" type="ORF">B0H16DRAFT_1718754</name>
</gene>
<evidence type="ECO:0000256" key="1">
    <source>
        <dbReference type="SAM" id="MobiDB-lite"/>
    </source>
</evidence>
<feature type="region of interest" description="Disordered" evidence="1">
    <location>
        <begin position="33"/>
        <end position="55"/>
    </location>
</feature>
<feature type="signal peptide" evidence="2">
    <location>
        <begin position="1"/>
        <end position="20"/>
    </location>
</feature>
<name>A0AAD7NJI7_9AGAR</name>
<evidence type="ECO:0000256" key="2">
    <source>
        <dbReference type="SAM" id="SignalP"/>
    </source>
</evidence>
<evidence type="ECO:0000313" key="4">
    <source>
        <dbReference type="Proteomes" id="UP001215598"/>
    </source>
</evidence>
<evidence type="ECO:0000313" key="3">
    <source>
        <dbReference type="EMBL" id="KAJ7762919.1"/>
    </source>
</evidence>
<feature type="chain" id="PRO_5041901830" evidence="2">
    <location>
        <begin position="21"/>
        <end position="82"/>
    </location>
</feature>
<protein>
    <submittedName>
        <fullName evidence="3">Uncharacterized protein</fullName>
    </submittedName>
</protein>
<keyword evidence="4" id="KW-1185">Reference proteome</keyword>